<evidence type="ECO:0000313" key="1">
    <source>
        <dbReference type="EMBL" id="KAJ1255555.1"/>
    </source>
</evidence>
<comment type="caution">
    <text evidence="1">The sequence shown here is derived from an EMBL/GenBank/DDBJ whole genome shotgun (WGS) entry which is preliminary data.</text>
</comment>
<evidence type="ECO:0000313" key="2">
    <source>
        <dbReference type="Proteomes" id="UP001164776"/>
    </source>
</evidence>
<sequence>MKYDIPLLDYDTRFSLWQVKMRAILSQADLDDALDKFRNKHLKSWSDEEKRRDRKALSQIYLHLSNNILQ</sequence>
<gene>
    <name evidence="1" type="ORF">BS78_K189800</name>
</gene>
<dbReference type="EMBL" id="MU629675">
    <property type="protein sequence ID" value="KAJ1255555.1"/>
    <property type="molecule type" value="Genomic_DNA"/>
</dbReference>
<reference evidence="1 2" key="1">
    <citation type="submission" date="2022-10" db="EMBL/GenBank/DDBJ databases">
        <title>WGS assembly of Paspalum vaginatum 540-79.</title>
        <authorList>
            <person name="Sun G."/>
            <person name="Wase N."/>
            <person name="Shu S."/>
            <person name="Jenkins J."/>
            <person name="Zhou B."/>
            <person name="Torres-Rodriguez J."/>
            <person name="Chen C."/>
            <person name="Sandor L."/>
            <person name="Plott C."/>
            <person name="Yoshinga Y."/>
            <person name="Daum C."/>
            <person name="Qi P."/>
            <person name="Barry K."/>
            <person name="Lipzen A."/>
            <person name="Berry L."/>
            <person name="Pedersen C."/>
            <person name="Gottilla T."/>
            <person name="Foltz A."/>
            <person name="Yu H."/>
            <person name="O'Malley R."/>
            <person name="Zhang C."/>
            <person name="Devos K."/>
            <person name="Sigmon B."/>
            <person name="Yu B."/>
            <person name="Obata T."/>
            <person name="Schmutz J."/>
            <person name="Schnable J."/>
        </authorList>
    </citation>
    <scope>NUCLEOTIDE SEQUENCE [LARGE SCALE GENOMIC DNA]</scope>
    <source>
        <strain evidence="2">cv. 540-79</strain>
    </source>
</reference>
<organism evidence="1 2">
    <name type="scientific">Paspalum vaginatum</name>
    <name type="common">seashore paspalum</name>
    <dbReference type="NCBI Taxonomy" id="158149"/>
    <lineage>
        <taxon>Eukaryota</taxon>
        <taxon>Viridiplantae</taxon>
        <taxon>Streptophyta</taxon>
        <taxon>Embryophyta</taxon>
        <taxon>Tracheophyta</taxon>
        <taxon>Spermatophyta</taxon>
        <taxon>Magnoliopsida</taxon>
        <taxon>Liliopsida</taxon>
        <taxon>Poales</taxon>
        <taxon>Poaceae</taxon>
        <taxon>PACMAD clade</taxon>
        <taxon>Panicoideae</taxon>
        <taxon>Andropogonodae</taxon>
        <taxon>Paspaleae</taxon>
        <taxon>Paspalinae</taxon>
        <taxon>Paspalum</taxon>
    </lineage>
</organism>
<dbReference type="OrthoDB" id="1744659at2759"/>
<proteinExistence type="predicted"/>
<dbReference type="AlphaFoldDB" id="A0A9W7X902"/>
<protein>
    <recommendedName>
        <fullName evidence="3">DUF4219 domain-containing protein</fullName>
    </recommendedName>
</protein>
<evidence type="ECO:0008006" key="3">
    <source>
        <dbReference type="Google" id="ProtNLM"/>
    </source>
</evidence>
<keyword evidence="2" id="KW-1185">Reference proteome</keyword>
<name>A0A9W7X902_9POAL</name>
<accession>A0A9W7X902</accession>
<dbReference type="Proteomes" id="UP001164776">
    <property type="component" value="Unassembled WGS sequence"/>
</dbReference>